<dbReference type="AlphaFoldDB" id="A0A3B1B1V8"/>
<organism evidence="1">
    <name type="scientific">hydrothermal vent metagenome</name>
    <dbReference type="NCBI Taxonomy" id="652676"/>
    <lineage>
        <taxon>unclassified sequences</taxon>
        <taxon>metagenomes</taxon>
        <taxon>ecological metagenomes</taxon>
    </lineage>
</organism>
<reference evidence="1" key="1">
    <citation type="submission" date="2018-06" db="EMBL/GenBank/DDBJ databases">
        <authorList>
            <person name="Zhirakovskaya E."/>
        </authorList>
    </citation>
    <scope>NUCLEOTIDE SEQUENCE</scope>
</reference>
<accession>A0A3B1B1V8</accession>
<sequence length="39" mass="4311">MKNKFLKRLMVMVILLLACFAVTAITISLDSPASFPVDI</sequence>
<dbReference type="EMBL" id="UOFX01000034">
    <property type="protein sequence ID" value="VAX08081.1"/>
    <property type="molecule type" value="Genomic_DNA"/>
</dbReference>
<proteinExistence type="predicted"/>
<evidence type="ECO:0000313" key="1">
    <source>
        <dbReference type="EMBL" id="VAX08081.1"/>
    </source>
</evidence>
<gene>
    <name evidence="1" type="ORF">MNBD_GAMMA26-1724</name>
</gene>
<name>A0A3B1B1V8_9ZZZZ</name>
<dbReference type="PROSITE" id="PS51257">
    <property type="entry name" value="PROKAR_LIPOPROTEIN"/>
    <property type="match status" value="1"/>
</dbReference>
<protein>
    <submittedName>
        <fullName evidence="1">Uncharacterized protein</fullName>
    </submittedName>
</protein>